<proteinExistence type="predicted"/>
<dbReference type="EMBL" id="CP063356">
    <property type="protein sequence ID" value="QOY36385.1"/>
    <property type="molecule type" value="Genomic_DNA"/>
</dbReference>
<reference evidence="2 3" key="2">
    <citation type="journal article" date="2019" name="Int. J. Syst. Evol. Microbiol.">
        <title>Anaerobacillus isosaccharinicus sp. nov., an alkaliphilic bacterium which degrades isosaccharinic acid.</title>
        <authorList>
            <person name="Bassil N.M."/>
            <person name="Lloyd J.R."/>
        </authorList>
    </citation>
    <scope>NUCLEOTIDE SEQUENCE [LARGE SCALE GENOMIC DNA]</scope>
    <source>
        <strain evidence="2 3">NB2006</strain>
    </source>
</reference>
<gene>
    <name evidence="2" type="ORF">AWH56_001420</name>
</gene>
<dbReference type="AlphaFoldDB" id="A0A7S7L8Q1"/>
<dbReference type="Gene3D" id="1.10.10.2840">
    <property type="entry name" value="PucR C-terminal helix-turn-helix domain"/>
    <property type="match status" value="1"/>
</dbReference>
<reference evidence="2 3" key="1">
    <citation type="journal article" date="2017" name="Genome Announc.">
        <title>Draft Genome Sequences of Four Alkaliphilic Bacteria Belonging to the Anaerobacillus Genus.</title>
        <authorList>
            <person name="Bassil N.M."/>
            <person name="Lloyd J.R."/>
        </authorList>
    </citation>
    <scope>NUCLEOTIDE SEQUENCE [LARGE SCALE GENOMIC DNA]</scope>
    <source>
        <strain evidence="2 3">NB2006</strain>
    </source>
</reference>
<sequence length="298" mass="34515">MIEQLKVILKEAIIQERDIGQHNQFLQYKTAKDEILSLSKEALTDEQIKLLDLFLTPLQKEGMSETAAESFWKRLTSSGDLIEPSPFSPSSYRFIHFYINGALQDETEFSQALQGLFQREVTLVWNKVNEGFIVEYIANEDDEHEVDSLVEAIMTDFYVKVSIFQGSKFTNFLDAKKIFNWEKTAFSLGRKALPKLAVIRKEQLIPFLLTHEASEITKDMLLQTISPLQEDKELLKTIKVFFESNLNTTLAAKTLFMHRNSLQYRIDKFIEKTGIDIKQFQQAAATYMLIALYETREK</sequence>
<dbReference type="Proteomes" id="UP000180175">
    <property type="component" value="Chromosome"/>
</dbReference>
<dbReference type="PANTHER" id="PTHR33744:SF15">
    <property type="entry name" value="CARBOHYDRATE DIACID REGULATOR"/>
    <property type="match status" value="1"/>
</dbReference>
<organism evidence="2 3">
    <name type="scientific">Anaerobacillus isosaccharinicus</name>
    <dbReference type="NCBI Taxonomy" id="1532552"/>
    <lineage>
        <taxon>Bacteria</taxon>
        <taxon>Bacillati</taxon>
        <taxon>Bacillota</taxon>
        <taxon>Bacilli</taxon>
        <taxon>Bacillales</taxon>
        <taxon>Bacillaceae</taxon>
        <taxon>Anaerobacillus</taxon>
    </lineage>
</organism>
<evidence type="ECO:0000313" key="2">
    <source>
        <dbReference type="EMBL" id="QOY36385.1"/>
    </source>
</evidence>
<protein>
    <submittedName>
        <fullName evidence="2">PucR family transcriptional regulator</fullName>
    </submittedName>
</protein>
<dbReference type="InterPro" id="IPR051448">
    <property type="entry name" value="CdaR-like_regulators"/>
</dbReference>
<accession>A0A7S7L8Q1</accession>
<dbReference type="RefSeq" id="WP_182080626.1">
    <property type="nucleotide sequence ID" value="NZ_CP063356.2"/>
</dbReference>
<dbReference type="KEGG" id="aia:AWH56_001420"/>
<dbReference type="InterPro" id="IPR025736">
    <property type="entry name" value="PucR_C-HTH_dom"/>
</dbReference>
<name>A0A7S7L8Q1_9BACI</name>
<dbReference type="PANTHER" id="PTHR33744">
    <property type="entry name" value="CARBOHYDRATE DIACID REGULATOR"/>
    <property type="match status" value="1"/>
</dbReference>
<dbReference type="Pfam" id="PF13556">
    <property type="entry name" value="HTH_30"/>
    <property type="match status" value="1"/>
</dbReference>
<feature type="domain" description="PucR C-terminal helix-turn-helix" evidence="1">
    <location>
        <begin position="234"/>
        <end position="289"/>
    </location>
</feature>
<evidence type="ECO:0000259" key="1">
    <source>
        <dbReference type="Pfam" id="PF13556"/>
    </source>
</evidence>
<evidence type="ECO:0000313" key="3">
    <source>
        <dbReference type="Proteomes" id="UP000180175"/>
    </source>
</evidence>
<dbReference type="InterPro" id="IPR042070">
    <property type="entry name" value="PucR_C-HTH_sf"/>
</dbReference>
<keyword evidence="3" id="KW-1185">Reference proteome</keyword>